<dbReference type="GO" id="GO:0005721">
    <property type="term" value="C:pericentric heterochromatin"/>
    <property type="evidence" value="ECO:0007669"/>
    <property type="project" value="TreeGrafter"/>
</dbReference>
<proteinExistence type="predicted"/>
<dbReference type="InterPro" id="IPR000330">
    <property type="entry name" value="SNF2_N"/>
</dbReference>
<comment type="caution">
    <text evidence="2">The sequence shown here is derived from an EMBL/GenBank/DDBJ whole genome shotgun (WGS) entry which is preliminary data.</text>
</comment>
<keyword evidence="3" id="KW-1185">Reference proteome</keyword>
<dbReference type="EMBL" id="JALNTZ010000915">
    <property type="protein sequence ID" value="KAJ3630032.1"/>
    <property type="molecule type" value="Genomic_DNA"/>
</dbReference>
<dbReference type="GO" id="GO:0031508">
    <property type="term" value="P:pericentric heterochromatin formation"/>
    <property type="evidence" value="ECO:0007669"/>
    <property type="project" value="TreeGrafter"/>
</dbReference>
<protein>
    <recommendedName>
        <fullName evidence="1">SNF2 N-terminal domain-containing protein</fullName>
    </recommendedName>
</protein>
<evidence type="ECO:0000313" key="2">
    <source>
        <dbReference type="EMBL" id="KAJ3630032.1"/>
    </source>
</evidence>
<dbReference type="PANTHER" id="PTHR47161">
    <property type="entry name" value="LYMPHOID-SPECIFIC HELICASE"/>
    <property type="match status" value="1"/>
</dbReference>
<dbReference type="PANTHER" id="PTHR47161:SF1">
    <property type="entry name" value="LYMPHOID-SPECIFIC HELICASE"/>
    <property type="match status" value="1"/>
</dbReference>
<dbReference type="GO" id="GO:0006346">
    <property type="term" value="P:DNA methylation-dependent constitutive heterochromatin formation"/>
    <property type="evidence" value="ECO:0007669"/>
    <property type="project" value="TreeGrafter"/>
</dbReference>
<organism evidence="2 3">
    <name type="scientific">Zophobas morio</name>
    <dbReference type="NCBI Taxonomy" id="2755281"/>
    <lineage>
        <taxon>Eukaryota</taxon>
        <taxon>Metazoa</taxon>
        <taxon>Ecdysozoa</taxon>
        <taxon>Arthropoda</taxon>
        <taxon>Hexapoda</taxon>
        <taxon>Insecta</taxon>
        <taxon>Pterygota</taxon>
        <taxon>Neoptera</taxon>
        <taxon>Endopterygota</taxon>
        <taxon>Coleoptera</taxon>
        <taxon>Polyphaga</taxon>
        <taxon>Cucujiformia</taxon>
        <taxon>Tenebrionidae</taxon>
        <taxon>Zophobas</taxon>
    </lineage>
</organism>
<dbReference type="Proteomes" id="UP001168821">
    <property type="component" value="Unassembled WGS sequence"/>
</dbReference>
<evidence type="ECO:0000313" key="3">
    <source>
        <dbReference type="Proteomes" id="UP001168821"/>
    </source>
</evidence>
<name>A0AA38HJG0_9CUCU</name>
<dbReference type="GO" id="GO:0044027">
    <property type="term" value="P:negative regulation of gene expression via chromosomal CpG island methylation"/>
    <property type="evidence" value="ECO:0007669"/>
    <property type="project" value="TreeGrafter"/>
</dbReference>
<dbReference type="Pfam" id="PF00176">
    <property type="entry name" value="SNF2-rel_dom"/>
    <property type="match status" value="1"/>
</dbReference>
<feature type="domain" description="SNF2 N-terminal" evidence="1">
    <location>
        <begin position="17"/>
        <end position="95"/>
    </location>
</feature>
<dbReference type="GO" id="GO:0005634">
    <property type="term" value="C:nucleus"/>
    <property type="evidence" value="ECO:0007669"/>
    <property type="project" value="TreeGrafter"/>
</dbReference>
<accession>A0AA38HJG0</accession>
<dbReference type="InterPro" id="IPR038718">
    <property type="entry name" value="SNF2-like_sf"/>
</dbReference>
<sequence>ASDRQPELVTGGVLRDYQLVGLEWLISLYENGLNGVLGDEMGLGKTLQCISFLAHLIEKGVHGPFLICAPTSTVGNWAAEFSNYTPAVPVVIGITVFRYRFPYNNNNQQDYYCALF</sequence>
<dbReference type="GO" id="GO:0005524">
    <property type="term" value="F:ATP binding"/>
    <property type="evidence" value="ECO:0007669"/>
    <property type="project" value="InterPro"/>
</dbReference>
<feature type="non-terminal residue" evidence="2">
    <location>
        <position position="1"/>
    </location>
</feature>
<reference evidence="2" key="1">
    <citation type="journal article" date="2023" name="G3 (Bethesda)">
        <title>Whole genome assemblies of Zophobas morio and Tenebrio molitor.</title>
        <authorList>
            <person name="Kaur S."/>
            <person name="Stinson S.A."/>
            <person name="diCenzo G.C."/>
        </authorList>
    </citation>
    <scope>NUCLEOTIDE SEQUENCE</scope>
    <source>
        <strain evidence="2">QUZm001</strain>
    </source>
</reference>
<dbReference type="SUPFAM" id="SSF52540">
    <property type="entry name" value="P-loop containing nucleoside triphosphate hydrolases"/>
    <property type="match status" value="1"/>
</dbReference>
<evidence type="ECO:0000259" key="1">
    <source>
        <dbReference type="Pfam" id="PF00176"/>
    </source>
</evidence>
<dbReference type="AlphaFoldDB" id="A0AA38HJG0"/>
<dbReference type="GO" id="GO:0003682">
    <property type="term" value="F:chromatin binding"/>
    <property type="evidence" value="ECO:0007669"/>
    <property type="project" value="TreeGrafter"/>
</dbReference>
<gene>
    <name evidence="2" type="ORF">Zmor_028492</name>
</gene>
<dbReference type="InterPro" id="IPR027417">
    <property type="entry name" value="P-loop_NTPase"/>
</dbReference>
<dbReference type="Gene3D" id="3.40.50.10810">
    <property type="entry name" value="Tandem AAA-ATPase domain"/>
    <property type="match status" value="1"/>
</dbReference>